<evidence type="ECO:0000256" key="1">
    <source>
        <dbReference type="SAM" id="Coils"/>
    </source>
</evidence>
<dbReference type="GeneID" id="29113683"/>
<sequence>MAVERNHDPSGAMVDIQRNIPANQRVPDPTLNNTSSVLPRNEITLELRPSYPLTTTHYGECIYLSEYQKRPPSKADEASPNSSLSAPLQSHHNLPPTPCQDPIPPSLSHNLITKEDYESMVKENVRLKLELEMAKETAEKATKACRDLAAWTIWERNRLLCELAEAKEVHRAFVDNEVNELMAEESGYLPFCQ</sequence>
<evidence type="ECO:0000313" key="3">
    <source>
        <dbReference type="EMBL" id="OAG24827.1"/>
    </source>
</evidence>
<dbReference type="AlphaFoldDB" id="A0A177DYT7"/>
<keyword evidence="1" id="KW-0175">Coiled coil</keyword>
<proteinExistence type="predicted"/>
<dbReference type="KEGG" id="aalt:CC77DRAFT_1058012"/>
<feature type="compositionally biased region" description="Polar residues" evidence="2">
    <location>
        <begin position="79"/>
        <end position="92"/>
    </location>
</feature>
<feature type="compositionally biased region" description="Pro residues" evidence="2">
    <location>
        <begin position="95"/>
        <end position="105"/>
    </location>
</feature>
<organism evidence="3 4">
    <name type="scientific">Alternaria alternata</name>
    <name type="common">Alternaria rot fungus</name>
    <name type="synonym">Torula alternata</name>
    <dbReference type="NCBI Taxonomy" id="5599"/>
    <lineage>
        <taxon>Eukaryota</taxon>
        <taxon>Fungi</taxon>
        <taxon>Dikarya</taxon>
        <taxon>Ascomycota</taxon>
        <taxon>Pezizomycotina</taxon>
        <taxon>Dothideomycetes</taxon>
        <taxon>Pleosporomycetidae</taxon>
        <taxon>Pleosporales</taxon>
        <taxon>Pleosporineae</taxon>
        <taxon>Pleosporaceae</taxon>
        <taxon>Alternaria</taxon>
        <taxon>Alternaria sect. Alternaria</taxon>
        <taxon>Alternaria alternata complex</taxon>
    </lineage>
</organism>
<feature type="region of interest" description="Disordered" evidence="2">
    <location>
        <begin position="71"/>
        <end position="109"/>
    </location>
</feature>
<keyword evidence="4" id="KW-1185">Reference proteome</keyword>
<accession>A0A177DYT7</accession>
<dbReference type="VEuPathDB" id="FungiDB:CC77DRAFT_1058012"/>
<gene>
    <name evidence="3" type="ORF">CC77DRAFT_1058012</name>
</gene>
<dbReference type="RefSeq" id="XP_018390248.1">
    <property type="nucleotide sequence ID" value="XM_018528089.1"/>
</dbReference>
<evidence type="ECO:0000313" key="4">
    <source>
        <dbReference type="Proteomes" id="UP000077248"/>
    </source>
</evidence>
<reference evidence="3 4" key="1">
    <citation type="submission" date="2016-05" db="EMBL/GenBank/DDBJ databases">
        <title>Comparative analysis of secretome profiles of manganese(II)-oxidizing ascomycete fungi.</title>
        <authorList>
            <consortium name="DOE Joint Genome Institute"/>
            <person name="Zeiner C.A."/>
            <person name="Purvine S.O."/>
            <person name="Zink E.M."/>
            <person name="Wu S."/>
            <person name="Pasa-Tolic L."/>
            <person name="Chaput D.L."/>
            <person name="Haridas S."/>
            <person name="Grigoriev I.V."/>
            <person name="Santelli C.M."/>
            <person name="Hansel C.M."/>
        </authorList>
    </citation>
    <scope>NUCLEOTIDE SEQUENCE [LARGE SCALE GENOMIC DNA]</scope>
    <source>
        <strain evidence="3 4">SRC1lrK2f</strain>
    </source>
</reference>
<feature type="coiled-coil region" evidence="1">
    <location>
        <begin position="117"/>
        <end position="144"/>
    </location>
</feature>
<protein>
    <submittedName>
        <fullName evidence="3">Uncharacterized protein</fullName>
    </submittedName>
</protein>
<name>A0A177DYT7_ALTAL</name>
<dbReference type="Proteomes" id="UP000077248">
    <property type="component" value="Unassembled WGS sequence"/>
</dbReference>
<dbReference type="EMBL" id="KV441471">
    <property type="protein sequence ID" value="OAG24827.1"/>
    <property type="molecule type" value="Genomic_DNA"/>
</dbReference>
<evidence type="ECO:0000256" key="2">
    <source>
        <dbReference type="SAM" id="MobiDB-lite"/>
    </source>
</evidence>